<evidence type="ECO:0000313" key="10">
    <source>
        <dbReference type="Proteomes" id="UP000030651"/>
    </source>
</evidence>
<comment type="similarity">
    <text evidence="5">Belongs to the SAT4 family.</text>
</comment>
<evidence type="ECO:0000256" key="7">
    <source>
        <dbReference type="SAM" id="Phobius"/>
    </source>
</evidence>
<feature type="transmembrane region" description="Helical" evidence="7">
    <location>
        <begin position="111"/>
        <end position="136"/>
    </location>
</feature>
<dbReference type="InterPro" id="IPR052337">
    <property type="entry name" value="SAT4-like"/>
</dbReference>
<evidence type="ECO:0000256" key="4">
    <source>
        <dbReference type="ARBA" id="ARBA00023136"/>
    </source>
</evidence>
<dbReference type="PANTHER" id="PTHR33048:SF124">
    <property type="entry name" value="INTEGRAL MEMBRANE PROTEIN"/>
    <property type="match status" value="1"/>
</dbReference>
<feature type="region of interest" description="Disordered" evidence="6">
    <location>
        <begin position="220"/>
        <end position="264"/>
    </location>
</feature>
<evidence type="ECO:0000256" key="6">
    <source>
        <dbReference type="SAM" id="MobiDB-lite"/>
    </source>
</evidence>
<protein>
    <recommendedName>
        <fullName evidence="8">Rhodopsin domain-containing protein</fullName>
    </recommendedName>
</protein>
<dbReference type="InParanoid" id="W3XE64"/>
<evidence type="ECO:0000256" key="5">
    <source>
        <dbReference type="ARBA" id="ARBA00038359"/>
    </source>
</evidence>
<gene>
    <name evidence="9" type="ORF">PFICI_05372</name>
</gene>
<dbReference type="KEGG" id="pfy:PFICI_05372"/>
<dbReference type="Pfam" id="PF20684">
    <property type="entry name" value="Fung_rhodopsin"/>
    <property type="match status" value="1"/>
</dbReference>
<comment type="subcellular location">
    <subcellularLocation>
        <location evidence="1">Membrane</location>
        <topology evidence="1">Multi-pass membrane protein</topology>
    </subcellularLocation>
</comment>
<dbReference type="GO" id="GO:0016020">
    <property type="term" value="C:membrane"/>
    <property type="evidence" value="ECO:0007669"/>
    <property type="project" value="UniProtKB-SubCell"/>
</dbReference>
<feature type="transmembrane region" description="Helical" evidence="7">
    <location>
        <begin position="148"/>
        <end position="172"/>
    </location>
</feature>
<name>W3XE64_PESFW</name>
<dbReference type="EMBL" id="KI912111">
    <property type="protein sequence ID" value="ETS83496.1"/>
    <property type="molecule type" value="Genomic_DNA"/>
</dbReference>
<proteinExistence type="inferred from homology"/>
<dbReference type="AlphaFoldDB" id="W3XE64"/>
<dbReference type="OrthoDB" id="5401779at2759"/>
<accession>W3XE64</accession>
<feature type="region of interest" description="Disordered" evidence="6">
    <location>
        <begin position="183"/>
        <end position="206"/>
    </location>
</feature>
<keyword evidence="10" id="KW-1185">Reference proteome</keyword>
<evidence type="ECO:0000313" key="9">
    <source>
        <dbReference type="EMBL" id="ETS83496.1"/>
    </source>
</evidence>
<organism evidence="9 10">
    <name type="scientific">Pestalotiopsis fici (strain W106-1 / CGMCC3.15140)</name>
    <dbReference type="NCBI Taxonomy" id="1229662"/>
    <lineage>
        <taxon>Eukaryota</taxon>
        <taxon>Fungi</taxon>
        <taxon>Dikarya</taxon>
        <taxon>Ascomycota</taxon>
        <taxon>Pezizomycotina</taxon>
        <taxon>Sordariomycetes</taxon>
        <taxon>Xylariomycetidae</taxon>
        <taxon>Amphisphaeriales</taxon>
        <taxon>Sporocadaceae</taxon>
        <taxon>Pestalotiopsis</taxon>
    </lineage>
</organism>
<reference evidence="10" key="1">
    <citation type="journal article" date="2015" name="BMC Genomics">
        <title>Genomic and transcriptomic analysis of the endophytic fungus Pestalotiopsis fici reveals its lifestyle and high potential for synthesis of natural products.</title>
        <authorList>
            <person name="Wang X."/>
            <person name="Zhang X."/>
            <person name="Liu L."/>
            <person name="Xiang M."/>
            <person name="Wang W."/>
            <person name="Sun X."/>
            <person name="Che Y."/>
            <person name="Guo L."/>
            <person name="Liu G."/>
            <person name="Guo L."/>
            <person name="Wang C."/>
            <person name="Yin W.B."/>
            <person name="Stadler M."/>
            <person name="Zhang X."/>
            <person name="Liu X."/>
        </authorList>
    </citation>
    <scope>NUCLEOTIDE SEQUENCE [LARGE SCALE GENOMIC DNA]</scope>
    <source>
        <strain evidence="10">W106-1 / CGMCC3.15140</strain>
    </source>
</reference>
<evidence type="ECO:0000256" key="2">
    <source>
        <dbReference type="ARBA" id="ARBA00022692"/>
    </source>
</evidence>
<evidence type="ECO:0000259" key="8">
    <source>
        <dbReference type="Pfam" id="PF20684"/>
    </source>
</evidence>
<feature type="transmembrane region" description="Helical" evidence="7">
    <location>
        <begin position="25"/>
        <end position="52"/>
    </location>
</feature>
<dbReference type="RefSeq" id="XP_007832144.1">
    <property type="nucleotide sequence ID" value="XM_007833953.1"/>
</dbReference>
<dbReference type="GeneID" id="19270385"/>
<keyword evidence="3 7" id="KW-1133">Transmembrane helix</keyword>
<feature type="domain" description="Rhodopsin" evidence="8">
    <location>
        <begin position="7"/>
        <end position="172"/>
    </location>
</feature>
<dbReference type="InterPro" id="IPR049326">
    <property type="entry name" value="Rhodopsin_dom_fungi"/>
</dbReference>
<dbReference type="OMA" id="RVWITHV"/>
<dbReference type="PANTHER" id="PTHR33048">
    <property type="entry name" value="PTH11-LIKE INTEGRAL MEMBRANE PROTEIN (AFU_ORTHOLOGUE AFUA_5G11245)"/>
    <property type="match status" value="1"/>
</dbReference>
<dbReference type="HOGENOM" id="CLU_028200_12_0_1"/>
<feature type="compositionally biased region" description="Polar residues" evidence="6">
    <location>
        <begin position="254"/>
        <end position="264"/>
    </location>
</feature>
<sequence>MKNSGTLLSKLSLCAFYYRLSPARWYQYSIIFTSFLCIACFGSVFFAVLFACRPVSAAWNLRLYTGDNCIARPPWYILQAITGGVTDLLLMVNPIPTVLGLQMSTKHKAALIAWFGIGTITLATAVMRAISLLSMISSSDTPWTMADAMLWLVVESNLIVLCGCLPTFRVWITHVFSRRRLPSKGNSGGGSQGQAAQGTPLRTFGQGKTRHFDTVAEIERDNIKADDDYNGTEPPTSRHGVAVSDTGSEERILHTQTRVISSSE</sequence>
<keyword evidence="2 7" id="KW-0812">Transmembrane</keyword>
<keyword evidence="4 7" id="KW-0472">Membrane</keyword>
<evidence type="ECO:0000256" key="3">
    <source>
        <dbReference type="ARBA" id="ARBA00022989"/>
    </source>
</evidence>
<dbReference type="Proteomes" id="UP000030651">
    <property type="component" value="Unassembled WGS sequence"/>
</dbReference>
<evidence type="ECO:0000256" key="1">
    <source>
        <dbReference type="ARBA" id="ARBA00004141"/>
    </source>
</evidence>
<dbReference type="eggNOG" id="ENOG502SH77">
    <property type="taxonomic scope" value="Eukaryota"/>
</dbReference>